<dbReference type="AlphaFoldDB" id="A0A838BLC0"/>
<protein>
    <submittedName>
        <fullName evidence="2">Uncharacterized protein</fullName>
    </submittedName>
</protein>
<sequence length="340" mass="37913">MTADNQNLAWKQFALWAVSSSVALFLVFMAGMYLIDPYDTGRSPFSRKPNLRGQKEVNATASVGRDPKYDAAVIGNSTIALIMPSRLTALTGIPFVQLAVPGTQIPEQLTIIDWFMKHHGGTAKALVMGISRDTWCASDPTQLGNNSFPLWRFSASKAEYLAGLISISSMEQAGRRLGIVPSSKPDSAPDGYWDYDPLYAKLLADAPRRRELLFKRRNDQEILGEPSFPGIRVLEEKLAALPADLSVALVVPPVFTAKQPRPGTPRYRSEQACRQRLIDLASRRPNTALVDWWDDRPELKKIEAFIDQIHYRHAVARTMEQDIAAALLDIRERAGSLTHR</sequence>
<reference evidence="2 3" key="1">
    <citation type="submission" date="2020-07" db="EMBL/GenBank/DDBJ databases">
        <title>Draft genome and description of Microvirga mediterraneensis Marseille-Q2068 sp. nov.</title>
        <authorList>
            <person name="Boxberger M."/>
        </authorList>
    </citation>
    <scope>NUCLEOTIDE SEQUENCE [LARGE SCALE GENOMIC DNA]</scope>
    <source>
        <strain evidence="2 3">Marseille-Q2068</strain>
    </source>
</reference>
<keyword evidence="1" id="KW-0812">Transmembrane</keyword>
<evidence type="ECO:0000256" key="1">
    <source>
        <dbReference type="SAM" id="Phobius"/>
    </source>
</evidence>
<evidence type="ECO:0000313" key="2">
    <source>
        <dbReference type="EMBL" id="MBA1156250.1"/>
    </source>
</evidence>
<keyword evidence="3" id="KW-1185">Reference proteome</keyword>
<name>A0A838BLC0_9HYPH</name>
<evidence type="ECO:0000313" key="3">
    <source>
        <dbReference type="Proteomes" id="UP000572984"/>
    </source>
</evidence>
<organism evidence="2 3">
    <name type="scientific">Microvirga mediterraneensis</name>
    <dbReference type="NCBI Taxonomy" id="2754695"/>
    <lineage>
        <taxon>Bacteria</taxon>
        <taxon>Pseudomonadati</taxon>
        <taxon>Pseudomonadota</taxon>
        <taxon>Alphaproteobacteria</taxon>
        <taxon>Hyphomicrobiales</taxon>
        <taxon>Methylobacteriaceae</taxon>
        <taxon>Microvirga</taxon>
    </lineage>
</organism>
<accession>A0A838BLC0</accession>
<feature type="transmembrane region" description="Helical" evidence="1">
    <location>
        <begin position="13"/>
        <end position="35"/>
    </location>
</feature>
<gene>
    <name evidence="2" type="ORF">H0S73_08940</name>
</gene>
<keyword evidence="1" id="KW-1133">Transmembrane helix</keyword>
<keyword evidence="1" id="KW-0472">Membrane</keyword>
<dbReference type="RefSeq" id="WP_181051825.1">
    <property type="nucleotide sequence ID" value="NZ_JACDXJ010000001.1"/>
</dbReference>
<dbReference type="EMBL" id="JACDXJ010000001">
    <property type="protein sequence ID" value="MBA1156250.1"/>
    <property type="molecule type" value="Genomic_DNA"/>
</dbReference>
<dbReference type="Proteomes" id="UP000572984">
    <property type="component" value="Unassembled WGS sequence"/>
</dbReference>
<comment type="caution">
    <text evidence="2">The sequence shown here is derived from an EMBL/GenBank/DDBJ whole genome shotgun (WGS) entry which is preliminary data.</text>
</comment>
<proteinExistence type="predicted"/>